<evidence type="ECO:0000256" key="5">
    <source>
        <dbReference type="ARBA" id="ARBA00023242"/>
    </source>
</evidence>
<keyword evidence="3" id="KW-0175">Coiled coil</keyword>
<proteinExistence type="evidence at transcript level"/>
<evidence type="ECO:0000256" key="1">
    <source>
        <dbReference type="ARBA" id="ARBA00004123"/>
    </source>
</evidence>
<dbReference type="InterPro" id="IPR023179">
    <property type="entry name" value="GTP-bd_ortho_bundle_sf"/>
</dbReference>
<evidence type="ECO:0000259" key="7">
    <source>
        <dbReference type="PROSITE" id="PS51721"/>
    </source>
</evidence>
<feature type="compositionally biased region" description="Basic and acidic residues" evidence="6">
    <location>
        <begin position="519"/>
        <end position="529"/>
    </location>
</feature>
<dbReference type="InterPro" id="IPR050755">
    <property type="entry name" value="TRAFAC_YlqF/YawG_RiboMat"/>
</dbReference>
<comment type="subcellular location">
    <subcellularLocation>
        <location evidence="1">Nucleus</location>
    </subcellularLocation>
</comment>
<keyword evidence="2" id="KW-0547">Nucleotide-binding</keyword>
<dbReference type="Pfam" id="PF01926">
    <property type="entry name" value="MMR_HSR1"/>
    <property type="match status" value="1"/>
</dbReference>
<dbReference type="PRINTS" id="PR00326">
    <property type="entry name" value="GTP1OBG"/>
</dbReference>
<organism evidence="8">
    <name type="scientific">Callorhinchus milii</name>
    <name type="common">Ghost shark</name>
    <dbReference type="NCBI Taxonomy" id="7868"/>
    <lineage>
        <taxon>Eukaryota</taxon>
        <taxon>Metazoa</taxon>
        <taxon>Chordata</taxon>
        <taxon>Craniata</taxon>
        <taxon>Vertebrata</taxon>
        <taxon>Chondrichthyes</taxon>
        <taxon>Holocephali</taxon>
        <taxon>Chimaeriformes</taxon>
        <taxon>Callorhinchidae</taxon>
        <taxon>Callorhinchus</taxon>
    </lineage>
</organism>
<dbReference type="FunFam" id="1.10.1580.10:FF:000002">
    <property type="entry name" value="Guanine nucleotide-binding protein-like 3 (nucleolar)-like"/>
    <property type="match status" value="1"/>
</dbReference>
<dbReference type="Gene3D" id="1.10.1580.10">
    <property type="match status" value="1"/>
</dbReference>
<dbReference type="AlphaFoldDB" id="V9KLB4"/>
<feature type="region of interest" description="Disordered" evidence="6">
    <location>
        <begin position="456"/>
        <end position="568"/>
    </location>
</feature>
<reference evidence="8" key="1">
    <citation type="journal article" date="2014" name="Nature">
        <title>Elephant shark genome provides unique insights into gnathostome evolution.</title>
        <authorList>
            <consortium name="International Elephant Shark Genome Sequencing Consortium"/>
            <person name="Venkatesh B."/>
            <person name="Lee A.P."/>
            <person name="Ravi V."/>
            <person name="Maurya A.K."/>
            <person name="Lian M.M."/>
            <person name="Swann J.B."/>
            <person name="Ohta Y."/>
            <person name="Flajnik M.F."/>
            <person name="Sutoh Y."/>
            <person name="Kasahara M."/>
            <person name="Hoon S."/>
            <person name="Gangu V."/>
            <person name="Roy S.W."/>
            <person name="Irimia M."/>
            <person name="Korzh V."/>
            <person name="Kondrychyn I."/>
            <person name="Lim Z.W."/>
            <person name="Tay B.H."/>
            <person name="Tohari S."/>
            <person name="Kong K.W."/>
            <person name="Ho S."/>
            <person name="Lorente-Galdos B."/>
            <person name="Quilez J."/>
            <person name="Marques-Bonet T."/>
            <person name="Raney B.J."/>
            <person name="Ingham P.W."/>
            <person name="Tay A."/>
            <person name="Hillier L.W."/>
            <person name="Minx P."/>
            <person name="Boehm T."/>
            <person name="Wilson R.K."/>
            <person name="Brenner S."/>
            <person name="Warren W.C."/>
        </authorList>
    </citation>
    <scope>NUCLEOTIDE SEQUENCE</scope>
    <source>
        <tissue evidence="8">Testis</tissue>
    </source>
</reference>
<evidence type="ECO:0000256" key="6">
    <source>
        <dbReference type="SAM" id="MobiDB-lite"/>
    </source>
</evidence>
<evidence type="ECO:0000256" key="3">
    <source>
        <dbReference type="ARBA" id="ARBA00023054"/>
    </source>
</evidence>
<dbReference type="Pfam" id="PF08701">
    <property type="entry name" value="GN3L_Grn1"/>
    <property type="match status" value="1"/>
</dbReference>
<dbReference type="GO" id="GO:0005525">
    <property type="term" value="F:GTP binding"/>
    <property type="evidence" value="ECO:0007669"/>
    <property type="project" value="UniProtKB-KW"/>
</dbReference>
<accession>V9KLB4</accession>
<dbReference type="InterPro" id="IPR014813">
    <property type="entry name" value="Gnl3_N_dom"/>
</dbReference>
<evidence type="ECO:0000256" key="2">
    <source>
        <dbReference type="ARBA" id="ARBA00022741"/>
    </source>
</evidence>
<dbReference type="FunFam" id="3.40.50.300:FF:000493">
    <property type="entry name" value="Guanine nucleotide-binding protein-like 3-like protein"/>
    <property type="match status" value="1"/>
</dbReference>
<dbReference type="PANTHER" id="PTHR11089">
    <property type="entry name" value="GTP-BINDING PROTEIN-RELATED"/>
    <property type="match status" value="1"/>
</dbReference>
<feature type="compositionally biased region" description="Basic residues" evidence="6">
    <location>
        <begin position="1"/>
        <end position="12"/>
    </location>
</feature>
<evidence type="ECO:0000256" key="4">
    <source>
        <dbReference type="ARBA" id="ARBA00023134"/>
    </source>
</evidence>
<feature type="compositionally biased region" description="Basic residues" evidence="6">
    <location>
        <begin position="540"/>
        <end position="549"/>
    </location>
</feature>
<protein>
    <submittedName>
        <fullName evidence="8">Guanine nucleotide-binding protein-like 3 (Nucleolar)-like protein</fullName>
    </submittedName>
</protein>
<dbReference type="GO" id="GO:0005730">
    <property type="term" value="C:nucleolus"/>
    <property type="evidence" value="ECO:0007669"/>
    <property type="project" value="TreeGrafter"/>
</dbReference>
<evidence type="ECO:0000313" key="8">
    <source>
        <dbReference type="EMBL" id="AFO99286.1"/>
    </source>
</evidence>
<keyword evidence="5" id="KW-0539">Nucleus</keyword>
<feature type="compositionally biased region" description="Basic and acidic residues" evidence="6">
    <location>
        <begin position="500"/>
        <end position="511"/>
    </location>
</feature>
<feature type="region of interest" description="Disordered" evidence="6">
    <location>
        <begin position="1"/>
        <end position="62"/>
    </location>
</feature>
<dbReference type="InterPro" id="IPR027417">
    <property type="entry name" value="P-loop_NTPase"/>
</dbReference>
<sequence>MARGGKKRRLRKLTGGGAARRRLQQGQNAKQPGVKQLKKDPGVPNLQPFRAHARREAEKRELRAAEVKERQQAARGKEILKRRSLESFQEDANRRQRAFEQKETSLSHLQSHVNLETENSRKTYYREFKKVIEASDVVLEVLDSRDPLGCRCPEVEQAVLEAGTSKRIVLVLNKIDLVAKDVVEKWLKYLRNELPTVAFKASTQLQNKNLQRSRVPVERASSDLLRSGACVGADSLMKLLGNYCRNQGITTTITVGVVGFPNVGKSSLINSLKRGRACSVGATPGLTKCLQEIHLDKHIKLLDSPGIVMAASCSEAAMILRNCVRIEQVINPIEPVAAILRRCDTRQIREHYGVAEFRDVEQFLCVLAHRQGRLRRGGIPDQDAAARSVLTDWTSGKISYFTHPPASHSLPTHLSAQIVSEMGKAFDIDELEEADQEVLRDIPSPPVEGGICLQTVGLTSGETGQRGSEGGSEGEEREQREEAMDDDRDTELGQMTVMFEARREKGKKSEVSDTATQLRDLREDIRNVEPLHQGQAVRAANKRRKKLQKRAGFEPKNRRFKKRHTHTV</sequence>
<dbReference type="InterPro" id="IPR006073">
    <property type="entry name" value="GTP-bd"/>
</dbReference>
<feature type="compositionally biased region" description="Basic residues" evidence="6">
    <location>
        <begin position="558"/>
        <end position="568"/>
    </location>
</feature>
<feature type="domain" description="CP-type G" evidence="7">
    <location>
        <begin position="125"/>
        <end position="310"/>
    </location>
</feature>
<dbReference type="EMBL" id="JW866769">
    <property type="protein sequence ID" value="AFO99286.1"/>
    <property type="molecule type" value="mRNA"/>
</dbReference>
<name>V9KLB4_CALMI</name>
<dbReference type="Gene3D" id="3.40.50.300">
    <property type="entry name" value="P-loop containing nucleotide triphosphate hydrolases"/>
    <property type="match status" value="1"/>
</dbReference>
<dbReference type="SUPFAM" id="SSF52540">
    <property type="entry name" value="P-loop containing nucleoside triphosphate hydrolases"/>
    <property type="match status" value="1"/>
</dbReference>
<dbReference type="InterPro" id="IPR030378">
    <property type="entry name" value="G_CP_dom"/>
</dbReference>
<dbReference type="PANTHER" id="PTHR11089:SF33">
    <property type="entry name" value="GUANINE NUCLEOTIDE-BINDING PROTEIN-LIKE 3-LIKE PROTEIN"/>
    <property type="match status" value="1"/>
</dbReference>
<dbReference type="CDD" id="cd04178">
    <property type="entry name" value="Nucleostemin_like"/>
    <property type="match status" value="1"/>
</dbReference>
<dbReference type="PROSITE" id="PS51721">
    <property type="entry name" value="G_CP"/>
    <property type="match status" value="1"/>
</dbReference>
<keyword evidence="4" id="KW-0342">GTP-binding</keyword>